<dbReference type="SUPFAM" id="SSF54631">
    <property type="entry name" value="CBS-domain pair"/>
    <property type="match status" value="1"/>
</dbReference>
<dbReference type="EMBL" id="JAMFLX010000027">
    <property type="protein sequence ID" value="MCL6271559.1"/>
    <property type="molecule type" value="Genomic_DNA"/>
</dbReference>
<dbReference type="InterPro" id="IPR000644">
    <property type="entry name" value="CBS_dom"/>
</dbReference>
<feature type="domain" description="CBS" evidence="3">
    <location>
        <begin position="28"/>
        <end position="85"/>
    </location>
</feature>
<dbReference type="InterPro" id="IPR051257">
    <property type="entry name" value="Diverse_CBS-Domain"/>
</dbReference>
<dbReference type="PANTHER" id="PTHR43080">
    <property type="entry name" value="CBS DOMAIN-CONTAINING PROTEIN CBSX3, MITOCHONDRIAL"/>
    <property type="match status" value="1"/>
</dbReference>
<dbReference type="Pfam" id="PF00571">
    <property type="entry name" value="CBS"/>
    <property type="match status" value="2"/>
</dbReference>
<keyword evidence="1 2" id="KW-0129">CBS domain</keyword>
<protein>
    <submittedName>
        <fullName evidence="4">CBS domain-containing protein</fullName>
    </submittedName>
</protein>
<evidence type="ECO:0000256" key="1">
    <source>
        <dbReference type="ARBA" id="ARBA00023122"/>
    </source>
</evidence>
<evidence type="ECO:0000256" key="2">
    <source>
        <dbReference type="PROSITE-ProRule" id="PRU00703"/>
    </source>
</evidence>
<accession>A0ABT0PJN3</accession>
<feature type="domain" description="CBS" evidence="3">
    <location>
        <begin position="123"/>
        <end position="174"/>
    </location>
</feature>
<proteinExistence type="predicted"/>
<dbReference type="Gene3D" id="3.10.580.10">
    <property type="entry name" value="CBS-domain"/>
    <property type="match status" value="1"/>
</dbReference>
<keyword evidence="5" id="KW-1185">Reference proteome</keyword>
<dbReference type="Proteomes" id="UP001203338">
    <property type="component" value="Unassembled WGS sequence"/>
</dbReference>
<name>A0ABT0PJN3_9GAMM</name>
<gene>
    <name evidence="4" type="ORF">M3P05_16710</name>
</gene>
<comment type="caution">
    <text evidence="4">The sequence shown here is derived from an EMBL/GenBank/DDBJ whole genome shotgun (WGS) entry which is preliminary data.</text>
</comment>
<sequence>MYSDATLKERTSSVIRSDFASKKAGDVMSRKVETIPLDWSVQRLATFLVDHDISGAPVVDESGQLCGMVSVTDIVRQTGSGLLDLDPRDDAFYKGLVDCALSREEMRSFHESVDETILVSDIMTPVVFEVGSETPLTEVADAMVKGHIHRVVVSDNGRLKGIVSALDLLSLIAK</sequence>
<dbReference type="RefSeq" id="WP_249701183.1">
    <property type="nucleotide sequence ID" value="NZ_JAMFLX010000027.1"/>
</dbReference>
<dbReference type="PROSITE" id="PS51371">
    <property type="entry name" value="CBS"/>
    <property type="match status" value="2"/>
</dbReference>
<evidence type="ECO:0000259" key="3">
    <source>
        <dbReference type="PROSITE" id="PS51371"/>
    </source>
</evidence>
<reference evidence="4 5" key="1">
    <citation type="submission" date="2022-05" db="EMBL/GenBank/DDBJ databases">
        <authorList>
            <person name="Park J.-S."/>
        </authorList>
    </citation>
    <scope>NUCLEOTIDE SEQUENCE [LARGE SCALE GENOMIC DNA]</scope>
    <source>
        <strain evidence="4 5">2012CJ34-2</strain>
    </source>
</reference>
<dbReference type="InterPro" id="IPR046342">
    <property type="entry name" value="CBS_dom_sf"/>
</dbReference>
<evidence type="ECO:0000313" key="4">
    <source>
        <dbReference type="EMBL" id="MCL6271559.1"/>
    </source>
</evidence>
<dbReference type="SMART" id="SM00116">
    <property type="entry name" value="CBS"/>
    <property type="match status" value="2"/>
</dbReference>
<organism evidence="4 5">
    <name type="scientific">Parendozoicomonas callyspongiae</name>
    <dbReference type="NCBI Taxonomy" id="2942213"/>
    <lineage>
        <taxon>Bacteria</taxon>
        <taxon>Pseudomonadati</taxon>
        <taxon>Pseudomonadota</taxon>
        <taxon>Gammaproteobacteria</taxon>
        <taxon>Oceanospirillales</taxon>
        <taxon>Endozoicomonadaceae</taxon>
        <taxon>Parendozoicomonas</taxon>
    </lineage>
</organism>
<evidence type="ECO:0000313" key="5">
    <source>
        <dbReference type="Proteomes" id="UP001203338"/>
    </source>
</evidence>
<dbReference type="PANTHER" id="PTHR43080:SF2">
    <property type="entry name" value="CBS DOMAIN-CONTAINING PROTEIN"/>
    <property type="match status" value="1"/>
</dbReference>